<accession>A0A0C3BWA2</accession>
<name>A0A0C3BWA2_PILCF</name>
<evidence type="ECO:0000313" key="2">
    <source>
        <dbReference type="EMBL" id="KIM81617.1"/>
    </source>
</evidence>
<proteinExistence type="predicted"/>
<dbReference type="InParanoid" id="A0A0C3BWA2"/>
<dbReference type="EMBL" id="KN832998">
    <property type="protein sequence ID" value="KIM81617.1"/>
    <property type="molecule type" value="Genomic_DNA"/>
</dbReference>
<organism evidence="2 3">
    <name type="scientific">Piloderma croceum (strain F 1598)</name>
    <dbReference type="NCBI Taxonomy" id="765440"/>
    <lineage>
        <taxon>Eukaryota</taxon>
        <taxon>Fungi</taxon>
        <taxon>Dikarya</taxon>
        <taxon>Basidiomycota</taxon>
        <taxon>Agaricomycotina</taxon>
        <taxon>Agaricomycetes</taxon>
        <taxon>Agaricomycetidae</taxon>
        <taxon>Atheliales</taxon>
        <taxon>Atheliaceae</taxon>
        <taxon>Piloderma</taxon>
    </lineage>
</organism>
<evidence type="ECO:0000313" key="3">
    <source>
        <dbReference type="Proteomes" id="UP000054166"/>
    </source>
</evidence>
<keyword evidence="3" id="KW-1185">Reference proteome</keyword>
<dbReference type="AlphaFoldDB" id="A0A0C3BWA2"/>
<reference evidence="2 3" key="1">
    <citation type="submission" date="2014-04" db="EMBL/GenBank/DDBJ databases">
        <authorList>
            <consortium name="DOE Joint Genome Institute"/>
            <person name="Kuo A."/>
            <person name="Tarkka M."/>
            <person name="Buscot F."/>
            <person name="Kohler A."/>
            <person name="Nagy L.G."/>
            <person name="Floudas D."/>
            <person name="Copeland A."/>
            <person name="Barry K.W."/>
            <person name="Cichocki N."/>
            <person name="Veneault-Fourrey C."/>
            <person name="LaButti K."/>
            <person name="Lindquist E.A."/>
            <person name="Lipzen A."/>
            <person name="Lundell T."/>
            <person name="Morin E."/>
            <person name="Murat C."/>
            <person name="Sun H."/>
            <person name="Tunlid A."/>
            <person name="Henrissat B."/>
            <person name="Grigoriev I.V."/>
            <person name="Hibbett D.S."/>
            <person name="Martin F."/>
            <person name="Nordberg H.P."/>
            <person name="Cantor M.N."/>
            <person name="Hua S.X."/>
        </authorList>
    </citation>
    <scope>NUCLEOTIDE SEQUENCE [LARGE SCALE GENOMIC DNA]</scope>
    <source>
        <strain evidence="2 3">F 1598</strain>
    </source>
</reference>
<dbReference type="HOGENOM" id="CLU_2513444_0_0_1"/>
<feature type="region of interest" description="Disordered" evidence="1">
    <location>
        <begin position="1"/>
        <end position="85"/>
    </location>
</feature>
<dbReference type="Proteomes" id="UP000054166">
    <property type="component" value="Unassembled WGS sequence"/>
</dbReference>
<reference evidence="3" key="2">
    <citation type="submission" date="2015-01" db="EMBL/GenBank/DDBJ databases">
        <title>Evolutionary Origins and Diversification of the Mycorrhizal Mutualists.</title>
        <authorList>
            <consortium name="DOE Joint Genome Institute"/>
            <consortium name="Mycorrhizal Genomics Consortium"/>
            <person name="Kohler A."/>
            <person name="Kuo A."/>
            <person name="Nagy L.G."/>
            <person name="Floudas D."/>
            <person name="Copeland A."/>
            <person name="Barry K.W."/>
            <person name="Cichocki N."/>
            <person name="Veneault-Fourrey C."/>
            <person name="LaButti K."/>
            <person name="Lindquist E.A."/>
            <person name="Lipzen A."/>
            <person name="Lundell T."/>
            <person name="Morin E."/>
            <person name="Murat C."/>
            <person name="Riley R."/>
            <person name="Ohm R."/>
            <person name="Sun H."/>
            <person name="Tunlid A."/>
            <person name="Henrissat B."/>
            <person name="Grigoriev I.V."/>
            <person name="Hibbett D.S."/>
            <person name="Martin F."/>
        </authorList>
    </citation>
    <scope>NUCLEOTIDE SEQUENCE [LARGE SCALE GENOMIC DNA]</scope>
    <source>
        <strain evidence="3">F 1598</strain>
    </source>
</reference>
<sequence>MSPKNPVFHEPGRQGAFGCVSIDKTSGHDMQEGTGGIRGQSVRIIIYHNLERDNKEDEDGEADRSRRPRRGSSPHPSILNRYSDG</sequence>
<gene>
    <name evidence="2" type="ORF">PILCRDRAFT_497682</name>
</gene>
<evidence type="ECO:0000256" key="1">
    <source>
        <dbReference type="SAM" id="MobiDB-lite"/>
    </source>
</evidence>
<protein>
    <submittedName>
        <fullName evidence="2">Uncharacterized protein</fullName>
    </submittedName>
</protein>